<dbReference type="InterPro" id="IPR052173">
    <property type="entry name" value="Beta-lactam_resp_regulator"/>
</dbReference>
<reference evidence="5 6" key="1">
    <citation type="journal article" date="2022" name="Evol. Bioinform. Online">
        <title>Draft Genome Sequence of Oceanobacillus jordanicus Strain GSFE11, a Halotolerant Plant Growth-Promoting Bacterial Endophyte Isolated From the Jordan Valley.</title>
        <authorList>
            <person name="Alhindi T."/>
            <person name="Albdaiwi R."/>
        </authorList>
    </citation>
    <scope>NUCLEOTIDE SEQUENCE [LARGE SCALE GENOMIC DNA]</scope>
    <source>
        <strain evidence="5 6">GSFE11</strain>
    </source>
</reference>
<dbReference type="PANTHER" id="PTHR34978">
    <property type="entry name" value="POSSIBLE SENSOR-TRANSDUCER PROTEIN BLAR"/>
    <property type="match status" value="1"/>
</dbReference>
<dbReference type="PANTHER" id="PTHR34978:SF3">
    <property type="entry name" value="SLR0241 PROTEIN"/>
    <property type="match status" value="1"/>
</dbReference>
<name>A0AAW5B4W4_9BACI</name>
<dbReference type="EMBL" id="JAIFZM010000002">
    <property type="protein sequence ID" value="MCG3418189.1"/>
    <property type="molecule type" value="Genomic_DNA"/>
</dbReference>
<evidence type="ECO:0000313" key="6">
    <source>
        <dbReference type="Proteomes" id="UP001199631"/>
    </source>
</evidence>
<accession>A0AAW5B4W4</accession>
<feature type="domain" description="Penicillin-binding protein transpeptidase" evidence="3">
    <location>
        <begin position="375"/>
        <end position="584"/>
    </location>
</feature>
<keyword evidence="2" id="KW-0472">Membrane</keyword>
<evidence type="ECO:0000256" key="1">
    <source>
        <dbReference type="ARBA" id="ARBA00011075"/>
    </source>
</evidence>
<proteinExistence type="inferred from homology"/>
<dbReference type="RefSeq" id="WP_238018253.1">
    <property type="nucleotide sequence ID" value="NZ_JAIFZM010000002.1"/>
</dbReference>
<evidence type="ECO:0000259" key="3">
    <source>
        <dbReference type="Pfam" id="PF00905"/>
    </source>
</evidence>
<keyword evidence="2" id="KW-1133">Transmembrane helix</keyword>
<dbReference type="AlphaFoldDB" id="A0AAW5B4W4"/>
<dbReference type="CDD" id="cd07341">
    <property type="entry name" value="M56_BlaR1_MecR1_like"/>
    <property type="match status" value="1"/>
</dbReference>
<organism evidence="5 6">
    <name type="scientific">Oceanobacillus jordanicus</name>
    <dbReference type="NCBI Taxonomy" id="2867266"/>
    <lineage>
        <taxon>Bacteria</taxon>
        <taxon>Bacillati</taxon>
        <taxon>Bacillota</taxon>
        <taxon>Bacilli</taxon>
        <taxon>Bacillales</taxon>
        <taxon>Bacillaceae</taxon>
        <taxon>Oceanobacillus</taxon>
    </lineage>
</organism>
<feature type="transmembrane region" description="Helical" evidence="2">
    <location>
        <begin position="106"/>
        <end position="127"/>
    </location>
</feature>
<dbReference type="InterPro" id="IPR008756">
    <property type="entry name" value="Peptidase_M56"/>
</dbReference>
<dbReference type="Pfam" id="PF00905">
    <property type="entry name" value="Transpeptidase"/>
    <property type="match status" value="1"/>
</dbReference>
<feature type="transmembrane region" description="Helical" evidence="2">
    <location>
        <begin position="6"/>
        <end position="23"/>
    </location>
</feature>
<dbReference type="Proteomes" id="UP001199631">
    <property type="component" value="Unassembled WGS sequence"/>
</dbReference>
<sequence>MVLTYLVISLLVSSITLAVIKLVKKMFQNQLSAKWQYNLWFLFLIALTLPFLPKHLIDFGNFFTSLDVNLNDEVSPSITTSDTAVVGNPSWMQDFTLSVNRIDVEFLNILLASIWIAGMLVMAVLTFQGWFMLKKIKSTATVPKNKEVLRLFIHCKHRLNITGRVIVRESTLVKSPMTFGLFKTYVVLPSRVEEWMTMKEIQYIFLHELNHYKYKDIVSNYFIIVYQILYWFHPLVWVAFKEMKVDREIACDSAVLHTLDEPCYQEYGNTIINFVDKASNPKNIGLANELNGYKGQIKKRIEKIASFTTESMGLKLKSVSIFLLVGVFVVSQAPLVSVMADDSSRYDFNEERTVYEDLSEYFTGYDGSFVLYDMQADTYHIHNQSKSTRRISPDSTYKIYSALLGLETGVVSNDNSQIPWDGTMYPYEAWNKNQSLSSAMKHSVTWYFQKLDKEIQQDTIQAYLKQISYGNGDLSGGIEEYWLESSLKISPVEQVQLLKAFYTNAFEFDEKNIKTVKDIIKLEERDGEKLSGKTGTGTVNGKNVNGWFIGYIETKENTYFFATNIQNEDNSDGSKAANITLSILRDKEIIHGIEG</sequence>
<dbReference type="Pfam" id="PF05569">
    <property type="entry name" value="Peptidase_M56"/>
    <property type="match status" value="1"/>
</dbReference>
<feature type="transmembrane region" description="Helical" evidence="2">
    <location>
        <begin position="35"/>
        <end position="52"/>
    </location>
</feature>
<keyword evidence="6" id="KW-1185">Reference proteome</keyword>
<keyword evidence="2" id="KW-0812">Transmembrane</keyword>
<comment type="caution">
    <text evidence="5">The sequence shown here is derived from an EMBL/GenBank/DDBJ whole genome shotgun (WGS) entry which is preliminary data.</text>
</comment>
<dbReference type="GO" id="GO:0008658">
    <property type="term" value="F:penicillin binding"/>
    <property type="evidence" value="ECO:0007669"/>
    <property type="project" value="InterPro"/>
</dbReference>
<dbReference type="SUPFAM" id="SSF56601">
    <property type="entry name" value="beta-lactamase/transpeptidase-like"/>
    <property type="match status" value="1"/>
</dbReference>
<feature type="transmembrane region" description="Helical" evidence="2">
    <location>
        <begin position="221"/>
        <end position="240"/>
    </location>
</feature>
<evidence type="ECO:0000313" key="5">
    <source>
        <dbReference type="EMBL" id="MCG3418189.1"/>
    </source>
</evidence>
<evidence type="ECO:0000259" key="4">
    <source>
        <dbReference type="Pfam" id="PF05569"/>
    </source>
</evidence>
<dbReference type="InterPro" id="IPR001460">
    <property type="entry name" value="PCN-bd_Tpept"/>
</dbReference>
<protein>
    <submittedName>
        <fullName evidence="5">BlaR1 family beta-lactam sensor/signal transducer</fullName>
    </submittedName>
</protein>
<dbReference type="NCBIfam" id="NF000326">
    <property type="entry name" value="blaR1_generic"/>
    <property type="match status" value="1"/>
</dbReference>
<comment type="similarity">
    <text evidence="1">Belongs to the peptidase M56 family.</text>
</comment>
<evidence type="ECO:0000256" key="2">
    <source>
        <dbReference type="SAM" id="Phobius"/>
    </source>
</evidence>
<dbReference type="InterPro" id="IPR012338">
    <property type="entry name" value="Beta-lactam/transpept-like"/>
</dbReference>
<gene>
    <name evidence="5" type="ORF">K3T81_03395</name>
</gene>
<feature type="domain" description="Peptidase M56" evidence="4">
    <location>
        <begin position="11"/>
        <end position="304"/>
    </location>
</feature>
<dbReference type="Gene3D" id="3.40.710.10">
    <property type="entry name" value="DD-peptidase/beta-lactamase superfamily"/>
    <property type="match status" value="1"/>
</dbReference>